<reference evidence="2" key="1">
    <citation type="submission" date="2020-09" db="EMBL/GenBank/DDBJ databases">
        <authorList>
            <person name="Kikuchi T."/>
        </authorList>
    </citation>
    <scope>NUCLEOTIDE SEQUENCE</scope>
    <source>
        <strain evidence="2">Ka4C1</strain>
    </source>
</reference>
<gene>
    <name evidence="2" type="ORF">BXYJ_LOCUS10765</name>
</gene>
<name>A0A7I8XL75_BURXY</name>
<dbReference type="EMBL" id="CAJFCV020000005">
    <property type="protein sequence ID" value="CAG9120823.1"/>
    <property type="molecule type" value="Genomic_DNA"/>
</dbReference>
<dbReference type="Proteomes" id="UP000659654">
    <property type="component" value="Unassembled WGS sequence"/>
</dbReference>
<feature type="signal peptide" evidence="1">
    <location>
        <begin position="1"/>
        <end position="22"/>
    </location>
</feature>
<keyword evidence="3" id="KW-1185">Reference proteome</keyword>
<proteinExistence type="predicted"/>
<evidence type="ECO:0000313" key="2">
    <source>
        <dbReference type="EMBL" id="CAD5229994.1"/>
    </source>
</evidence>
<keyword evidence="1" id="KW-0732">Signal</keyword>
<accession>A0A7I8XL75</accession>
<feature type="chain" id="PRO_5035385139" evidence="1">
    <location>
        <begin position="23"/>
        <end position="258"/>
    </location>
</feature>
<dbReference type="Proteomes" id="UP000582659">
    <property type="component" value="Unassembled WGS sequence"/>
</dbReference>
<dbReference type="EMBL" id="CAJFDI010000005">
    <property type="protein sequence ID" value="CAD5229994.1"/>
    <property type="molecule type" value="Genomic_DNA"/>
</dbReference>
<dbReference type="AlphaFoldDB" id="A0A7I8XL75"/>
<evidence type="ECO:0000313" key="3">
    <source>
        <dbReference type="Proteomes" id="UP000659654"/>
    </source>
</evidence>
<comment type="caution">
    <text evidence="2">The sequence shown here is derived from an EMBL/GenBank/DDBJ whole genome shotgun (WGS) entry which is preliminary data.</text>
</comment>
<protein>
    <submittedName>
        <fullName evidence="2">(pine wood nematode) hypothetical protein</fullName>
    </submittedName>
</protein>
<sequence length="258" mass="28353">MKRMNVFAKLVLLSAALAAAHSDRERFHEGSIDAFTAVSCGAESVVSVLGDKCLTQYEDCHILDGDILLVGDGSKGRLVFSTRNGHTLDEYWKTLSAIHYACLFHAGRTYGVKHKGTNQHMEVDCMSVKRKVHGESGRKLCEFPRRPHVEYINEVKAVKSGETGSIYTFKNVMDSCPQELGGVFPVDKELLDSVASDQYLKTGIKNAGKCYYSVSGVGVEQNDVEVKKAADKACKFGVDGQLTCQDAGLSYCEYVYPQ</sequence>
<organism evidence="2 3">
    <name type="scientific">Bursaphelenchus xylophilus</name>
    <name type="common">Pinewood nematode worm</name>
    <name type="synonym">Aphelenchoides xylophilus</name>
    <dbReference type="NCBI Taxonomy" id="6326"/>
    <lineage>
        <taxon>Eukaryota</taxon>
        <taxon>Metazoa</taxon>
        <taxon>Ecdysozoa</taxon>
        <taxon>Nematoda</taxon>
        <taxon>Chromadorea</taxon>
        <taxon>Rhabditida</taxon>
        <taxon>Tylenchina</taxon>
        <taxon>Tylenchomorpha</taxon>
        <taxon>Aphelenchoidea</taxon>
        <taxon>Aphelenchoididae</taxon>
        <taxon>Bursaphelenchus</taxon>
    </lineage>
</organism>
<evidence type="ECO:0000256" key="1">
    <source>
        <dbReference type="SAM" id="SignalP"/>
    </source>
</evidence>